<protein>
    <submittedName>
        <fullName evidence="1">Uncharacterized protein</fullName>
    </submittedName>
</protein>
<evidence type="ECO:0000313" key="2">
    <source>
        <dbReference type="Proteomes" id="UP000001072"/>
    </source>
</evidence>
<dbReference type="GeneID" id="18932446"/>
<dbReference type="AlphaFoldDB" id="F4SB37"/>
<proteinExistence type="predicted"/>
<accession>F4SB37</accession>
<evidence type="ECO:0000313" key="1">
    <source>
        <dbReference type="EMBL" id="EGF98124.1"/>
    </source>
</evidence>
<reference evidence="2" key="1">
    <citation type="journal article" date="2011" name="Proc. Natl. Acad. Sci. U.S.A.">
        <title>Obligate biotrophy features unraveled by the genomic analysis of rust fungi.</title>
        <authorList>
            <person name="Duplessis S."/>
            <person name="Cuomo C.A."/>
            <person name="Lin Y.-C."/>
            <person name="Aerts A."/>
            <person name="Tisserant E."/>
            <person name="Veneault-Fourrey C."/>
            <person name="Joly D.L."/>
            <person name="Hacquard S."/>
            <person name="Amselem J."/>
            <person name="Cantarel B.L."/>
            <person name="Chiu R."/>
            <person name="Coutinho P.M."/>
            <person name="Feau N."/>
            <person name="Field M."/>
            <person name="Frey P."/>
            <person name="Gelhaye E."/>
            <person name="Goldberg J."/>
            <person name="Grabherr M.G."/>
            <person name="Kodira C.D."/>
            <person name="Kohler A."/>
            <person name="Kuees U."/>
            <person name="Lindquist E.A."/>
            <person name="Lucas S.M."/>
            <person name="Mago R."/>
            <person name="Mauceli E."/>
            <person name="Morin E."/>
            <person name="Murat C."/>
            <person name="Pangilinan J.L."/>
            <person name="Park R."/>
            <person name="Pearson M."/>
            <person name="Quesneville H."/>
            <person name="Rouhier N."/>
            <person name="Sakthikumar S."/>
            <person name="Salamov A.A."/>
            <person name="Schmutz J."/>
            <person name="Selles B."/>
            <person name="Shapiro H."/>
            <person name="Tanguay P."/>
            <person name="Tuskan G.A."/>
            <person name="Henrissat B."/>
            <person name="Van de Peer Y."/>
            <person name="Rouze P."/>
            <person name="Ellis J.G."/>
            <person name="Dodds P.N."/>
            <person name="Schein J.E."/>
            <person name="Zhong S."/>
            <person name="Hamelin R.C."/>
            <person name="Grigoriev I.V."/>
            <person name="Szabo L.J."/>
            <person name="Martin F."/>
        </authorList>
    </citation>
    <scope>NUCLEOTIDE SEQUENCE [LARGE SCALE GENOMIC DNA]</scope>
    <source>
        <strain evidence="2">98AG31 / pathotype 3-4-7</strain>
    </source>
</reference>
<dbReference type="HOGENOM" id="CLU_081640_0_0_1"/>
<dbReference type="RefSeq" id="XP_007418589.1">
    <property type="nucleotide sequence ID" value="XM_007418527.1"/>
</dbReference>
<organism evidence="2">
    <name type="scientific">Melampsora larici-populina (strain 98AG31 / pathotype 3-4-7)</name>
    <name type="common">Poplar leaf rust fungus</name>
    <dbReference type="NCBI Taxonomy" id="747676"/>
    <lineage>
        <taxon>Eukaryota</taxon>
        <taxon>Fungi</taxon>
        <taxon>Dikarya</taxon>
        <taxon>Basidiomycota</taxon>
        <taxon>Pucciniomycotina</taxon>
        <taxon>Pucciniomycetes</taxon>
        <taxon>Pucciniales</taxon>
        <taxon>Melampsoraceae</taxon>
        <taxon>Melampsora</taxon>
    </lineage>
</organism>
<sequence length="302" mass="34032">MSIFFSTTSTSSPSRSCFLIHLLSLASQIFINITVAVISPTKLKPILISDAQSAYHHISAYFNSKGQAPNIPGFENALRQLLTSSSSQLNFPLNPLWLSGLLSSSDPISKTIFSILQPAIYLVLTHFRFFSPTDNLFPYACFASVQQQAKASYYRLITITQLQTLARLSRSLKAVRTTNTFRASLLSGPSDSSIQHDHPIPSCGHLPEHSALLRPFTPRGPIFIKRTSPPTERYVGYISDLAESAHIQLRNVHPDDYLDQPFRQRRFYLVKAFRDRIKRAIKPVTVFEDEEDDYGPIDPSWL</sequence>
<dbReference type="Proteomes" id="UP000001072">
    <property type="component" value="Unassembled WGS sequence"/>
</dbReference>
<keyword evidence="2" id="KW-1185">Reference proteome</keyword>
<gene>
    <name evidence="1" type="ORF">MELLADRAFT_73651</name>
</gene>
<name>F4SB37_MELLP</name>
<dbReference type="KEGG" id="mlr:MELLADRAFT_73651"/>
<dbReference type="OrthoDB" id="10306309at2759"/>
<dbReference type="InParanoid" id="F4SB37"/>
<dbReference type="VEuPathDB" id="FungiDB:MELLADRAFT_73651"/>
<dbReference type="EMBL" id="GL883184">
    <property type="protein sequence ID" value="EGF98124.1"/>
    <property type="molecule type" value="Genomic_DNA"/>
</dbReference>